<dbReference type="InterPro" id="IPR041628">
    <property type="entry name" value="ChlI/MoxR_AAA_lid"/>
</dbReference>
<dbReference type="PANTHER" id="PTHR42759:SF5">
    <property type="entry name" value="METHANOL DEHYDROGENASE REGULATOR"/>
    <property type="match status" value="1"/>
</dbReference>
<dbReference type="InterPro" id="IPR050764">
    <property type="entry name" value="CbbQ/NirQ/NorQ/GpvN"/>
</dbReference>
<organism evidence="5 6">
    <name type="scientific">Catenulispora acidiphila (strain DSM 44928 / JCM 14897 / NBRC 102108 / NRRL B-24433 / ID139908)</name>
    <dbReference type="NCBI Taxonomy" id="479433"/>
    <lineage>
        <taxon>Bacteria</taxon>
        <taxon>Bacillati</taxon>
        <taxon>Actinomycetota</taxon>
        <taxon>Actinomycetes</taxon>
        <taxon>Catenulisporales</taxon>
        <taxon>Catenulisporaceae</taxon>
        <taxon>Catenulispora</taxon>
    </lineage>
</organism>
<dbReference type="EMBL" id="CP001700">
    <property type="protein sequence ID" value="ACU77338.1"/>
    <property type="molecule type" value="Genomic_DNA"/>
</dbReference>
<dbReference type="AlphaFoldDB" id="C7PYL6"/>
<dbReference type="InterPro" id="IPR011703">
    <property type="entry name" value="ATPase_AAA-3"/>
</dbReference>
<dbReference type="GO" id="GO:0016887">
    <property type="term" value="F:ATP hydrolysis activity"/>
    <property type="evidence" value="ECO:0007669"/>
    <property type="project" value="InterPro"/>
</dbReference>
<dbReference type="Proteomes" id="UP000000851">
    <property type="component" value="Chromosome"/>
</dbReference>
<dbReference type="PIRSF" id="PIRSF002849">
    <property type="entry name" value="AAA_ATPase_chaperone_MoxR_prd"/>
    <property type="match status" value="1"/>
</dbReference>
<protein>
    <submittedName>
        <fullName evidence="5">ATPase associated with various cellular activities AAA_3</fullName>
    </submittedName>
</protein>
<evidence type="ECO:0000256" key="3">
    <source>
        <dbReference type="ARBA" id="ARBA00061607"/>
    </source>
</evidence>
<gene>
    <name evidence="5" type="ordered locus">Caci_8515</name>
</gene>
<dbReference type="STRING" id="479433.Caci_8515"/>
<reference evidence="5 6" key="1">
    <citation type="journal article" date="2009" name="Stand. Genomic Sci.">
        <title>Complete genome sequence of Catenulispora acidiphila type strain (ID 139908).</title>
        <authorList>
            <person name="Copeland A."/>
            <person name="Lapidus A."/>
            <person name="Glavina Del Rio T."/>
            <person name="Nolan M."/>
            <person name="Lucas S."/>
            <person name="Chen F."/>
            <person name="Tice H."/>
            <person name="Cheng J.F."/>
            <person name="Bruce D."/>
            <person name="Goodwin L."/>
            <person name="Pitluck S."/>
            <person name="Mikhailova N."/>
            <person name="Pati A."/>
            <person name="Ivanova N."/>
            <person name="Mavromatis K."/>
            <person name="Chen A."/>
            <person name="Palaniappan K."/>
            <person name="Chain P."/>
            <person name="Land M."/>
            <person name="Hauser L."/>
            <person name="Chang Y.J."/>
            <person name="Jeffries C.D."/>
            <person name="Chertkov O."/>
            <person name="Brettin T."/>
            <person name="Detter J.C."/>
            <person name="Han C."/>
            <person name="Ali Z."/>
            <person name="Tindall B.J."/>
            <person name="Goker M."/>
            <person name="Bristow J."/>
            <person name="Eisen J.A."/>
            <person name="Markowitz V."/>
            <person name="Hugenholtz P."/>
            <person name="Kyrpides N.C."/>
            <person name="Klenk H.P."/>
        </authorList>
    </citation>
    <scope>NUCLEOTIDE SEQUENCE [LARGE SCALE GENOMIC DNA]</scope>
    <source>
        <strain evidence="6">DSM 44928 / JCM 14897 / NBRC 102108 / NRRL B-24433 / ID139908</strain>
    </source>
</reference>
<dbReference type="Pfam" id="PF07726">
    <property type="entry name" value="AAA_3"/>
    <property type="match status" value="1"/>
</dbReference>
<dbReference type="PANTHER" id="PTHR42759">
    <property type="entry name" value="MOXR FAMILY PROTEIN"/>
    <property type="match status" value="1"/>
</dbReference>
<dbReference type="HOGENOM" id="CLU_034716_2_0_11"/>
<dbReference type="InterPro" id="IPR027417">
    <property type="entry name" value="P-loop_NTPase"/>
</dbReference>
<feature type="domain" description="AAA+ ATPase" evidence="4">
    <location>
        <begin position="46"/>
        <end position="187"/>
    </location>
</feature>
<comment type="similarity">
    <text evidence="3">Belongs to the MoxR family.</text>
</comment>
<keyword evidence="1" id="KW-0547">Nucleotide-binding</keyword>
<evidence type="ECO:0000259" key="4">
    <source>
        <dbReference type="SMART" id="SM00382"/>
    </source>
</evidence>
<dbReference type="Gene3D" id="1.10.8.80">
    <property type="entry name" value="Magnesium chelatase subunit I, C-Terminal domain"/>
    <property type="match status" value="1"/>
</dbReference>
<dbReference type="Pfam" id="PF17863">
    <property type="entry name" value="AAA_lid_2"/>
    <property type="match status" value="1"/>
</dbReference>
<dbReference type="KEGG" id="cai:Caci_8515"/>
<evidence type="ECO:0000313" key="6">
    <source>
        <dbReference type="Proteomes" id="UP000000851"/>
    </source>
</evidence>
<accession>C7PYL6</accession>
<keyword evidence="6" id="KW-1185">Reference proteome</keyword>
<dbReference type="InterPro" id="IPR003593">
    <property type="entry name" value="AAA+_ATPase"/>
</dbReference>
<keyword evidence="2" id="KW-0067">ATP-binding</keyword>
<dbReference type="SMART" id="SM00382">
    <property type="entry name" value="AAA"/>
    <property type="match status" value="1"/>
</dbReference>
<evidence type="ECO:0000256" key="2">
    <source>
        <dbReference type="ARBA" id="ARBA00022840"/>
    </source>
</evidence>
<sequence>MTATDARPMLSGEQFAAGFALLRDAICTVVRGKVSAVELALTCLLAEGHLLVEDVPGTGKTTLARALAATLGASWNRVQFTPDLMPSDVTGVTVFDQRAQEFTFHAGPVFAHVVLADEINRASPKTQAALLEVMEERHVTVDGTTHPVPQPFLVVATQNPVDMDGTYPLPEAQLDRFLMRIRLGYPDHAAEVEVLQGRERSRRLSDLPPAMDIAAVTSLIRQAEQVFVAPSVYSYVVDIAAATRTMPDVRLGASPRGSLALLRASQVRAASRGRIYLTPDDVKALAEPVLAHRILLNQDALMRGGTAASVVAAAVAATPVPQTAENV</sequence>
<proteinExistence type="inferred from homology"/>
<dbReference type="FunFam" id="3.40.50.300:FF:000640">
    <property type="entry name" value="MoxR family ATPase"/>
    <property type="match status" value="1"/>
</dbReference>
<dbReference type="SUPFAM" id="SSF52540">
    <property type="entry name" value="P-loop containing nucleoside triphosphate hydrolases"/>
    <property type="match status" value="1"/>
</dbReference>
<dbReference type="InParanoid" id="C7PYL6"/>
<dbReference type="CDD" id="cd00009">
    <property type="entry name" value="AAA"/>
    <property type="match status" value="1"/>
</dbReference>
<dbReference type="Gene3D" id="3.40.50.300">
    <property type="entry name" value="P-loop containing nucleotide triphosphate hydrolases"/>
    <property type="match status" value="1"/>
</dbReference>
<name>C7PYL6_CATAD</name>
<evidence type="ECO:0000313" key="5">
    <source>
        <dbReference type="EMBL" id="ACU77338.1"/>
    </source>
</evidence>
<evidence type="ECO:0000256" key="1">
    <source>
        <dbReference type="ARBA" id="ARBA00022741"/>
    </source>
</evidence>
<dbReference type="GO" id="GO:0005524">
    <property type="term" value="F:ATP binding"/>
    <property type="evidence" value="ECO:0007669"/>
    <property type="project" value="UniProtKB-KW"/>
</dbReference>
<dbReference type="eggNOG" id="COG0714">
    <property type="taxonomic scope" value="Bacteria"/>
</dbReference>